<organism evidence="2 3">
    <name type="scientific">Streptococcus oriscaviae</name>
    <dbReference type="NCBI Taxonomy" id="2781599"/>
    <lineage>
        <taxon>Bacteria</taxon>
        <taxon>Bacillati</taxon>
        <taxon>Bacillota</taxon>
        <taxon>Bacilli</taxon>
        <taxon>Lactobacillales</taxon>
        <taxon>Streptococcaceae</taxon>
        <taxon>Streptococcus</taxon>
    </lineage>
</organism>
<keyword evidence="1" id="KW-0812">Transmembrane</keyword>
<reference evidence="2 3" key="1">
    <citation type="submission" date="2021-04" db="EMBL/GenBank/DDBJ databases">
        <title>Complete genome sequence of a novel Streptococcus species.</title>
        <authorList>
            <person name="Teng J.L.L."/>
        </authorList>
    </citation>
    <scope>NUCLEOTIDE SEQUENCE [LARGE SCALE GENOMIC DNA]</scope>
    <source>
        <strain evidence="2 3">HKU75</strain>
    </source>
</reference>
<dbReference type="EMBL" id="CP073084">
    <property type="protein sequence ID" value="QUE54507.1"/>
    <property type="molecule type" value="Genomic_DNA"/>
</dbReference>
<feature type="transmembrane region" description="Helical" evidence="1">
    <location>
        <begin position="147"/>
        <end position="168"/>
    </location>
</feature>
<keyword evidence="3" id="KW-1185">Reference proteome</keyword>
<feature type="transmembrane region" description="Helical" evidence="1">
    <location>
        <begin position="86"/>
        <end position="108"/>
    </location>
</feature>
<dbReference type="Proteomes" id="UP000677616">
    <property type="component" value="Chromosome"/>
</dbReference>
<keyword evidence="1" id="KW-0472">Membrane</keyword>
<accession>A0ABX7YLJ1</accession>
<name>A0ABX7YLJ1_9STRE</name>
<proteinExistence type="predicted"/>
<dbReference type="RefSeq" id="WP_212571228.1">
    <property type="nucleotide sequence ID" value="NZ_CP073084.1"/>
</dbReference>
<evidence type="ECO:0000313" key="2">
    <source>
        <dbReference type="EMBL" id="QUE54507.1"/>
    </source>
</evidence>
<gene>
    <name evidence="2" type="ORF">INT76_01015</name>
</gene>
<evidence type="ECO:0000256" key="1">
    <source>
        <dbReference type="SAM" id="Phobius"/>
    </source>
</evidence>
<evidence type="ECO:0000313" key="3">
    <source>
        <dbReference type="Proteomes" id="UP000677616"/>
    </source>
</evidence>
<keyword evidence="1" id="KW-1133">Transmembrane helix</keyword>
<feature type="transmembrane region" description="Helical" evidence="1">
    <location>
        <begin position="114"/>
        <end position="135"/>
    </location>
</feature>
<sequence>MKREEFIEALKLALKDLPEQEIQSSLAYFNEMIDDRIDEGMTEEEAVADMGPVNDIATKLLMENQTLVNRVKDKIIPKRRLATWEIILLILGFPIWGSLLLAVAAILISVVVVVVSVGLGAIASIFAGIVMLFMAPFNPNSSLDGRLFSVAISCLSVGLGLIFFSWLVQLFRFIKSRVKQYRK</sequence>
<protein>
    <submittedName>
        <fullName evidence="2">DUF1700 domain-containing protein</fullName>
    </submittedName>
</protein>
<dbReference type="Pfam" id="PF22564">
    <property type="entry name" value="HAAS"/>
    <property type="match status" value="1"/>
</dbReference>